<dbReference type="STRING" id="133381.A0A2T9ZE26"/>
<feature type="transmembrane region" description="Helical" evidence="6">
    <location>
        <begin position="59"/>
        <end position="77"/>
    </location>
</feature>
<feature type="transmembrane region" description="Helical" evidence="6">
    <location>
        <begin position="251"/>
        <end position="272"/>
    </location>
</feature>
<feature type="transmembrane region" description="Helical" evidence="6">
    <location>
        <begin position="191"/>
        <end position="219"/>
    </location>
</feature>
<dbReference type="GO" id="GO:0007189">
    <property type="term" value="P:adenylate cyclase-activating G protein-coupled receptor signaling pathway"/>
    <property type="evidence" value="ECO:0007669"/>
    <property type="project" value="TreeGrafter"/>
</dbReference>
<protein>
    <recommendedName>
        <fullName evidence="9">G-protein coupled receptors family 1 profile domain-containing protein</fullName>
    </recommendedName>
</protein>
<evidence type="ECO:0008006" key="9">
    <source>
        <dbReference type="Google" id="ProtNLM"/>
    </source>
</evidence>
<keyword evidence="4 6" id="KW-0472">Membrane</keyword>
<evidence type="ECO:0000256" key="2">
    <source>
        <dbReference type="ARBA" id="ARBA00022692"/>
    </source>
</evidence>
<feature type="transmembrane region" description="Helical" evidence="6">
    <location>
        <begin position="137"/>
        <end position="157"/>
    </location>
</feature>
<gene>
    <name evidence="7" type="ORF">BB560_002733</name>
</gene>
<evidence type="ECO:0000313" key="8">
    <source>
        <dbReference type="Proteomes" id="UP000245609"/>
    </source>
</evidence>
<organism evidence="7 8">
    <name type="scientific">Smittium megazygosporum</name>
    <dbReference type="NCBI Taxonomy" id="133381"/>
    <lineage>
        <taxon>Eukaryota</taxon>
        <taxon>Fungi</taxon>
        <taxon>Fungi incertae sedis</taxon>
        <taxon>Zoopagomycota</taxon>
        <taxon>Kickxellomycotina</taxon>
        <taxon>Harpellomycetes</taxon>
        <taxon>Harpellales</taxon>
        <taxon>Legeriomycetaceae</taxon>
        <taxon>Smittium</taxon>
    </lineage>
</organism>
<comment type="subcellular location">
    <subcellularLocation>
        <location evidence="1">Membrane</location>
        <topology evidence="1">Multi-pass membrane protein</topology>
    </subcellularLocation>
</comment>
<feature type="transmembrane region" description="Helical" evidence="6">
    <location>
        <begin position="24"/>
        <end position="47"/>
    </location>
</feature>
<sequence length="486" mass="56333">MIIHNLKNNLLLRRQNYDPPSQSFMVLMQVFYMGSVLSGLAVVIIIAFTKFKKRAKLPLAFRVSFYIAVFDILGYGIRFGLNTLHSPPLISGTVSRILQYLIMVSMISGISLSDAIALSLHLNVLLKNPFKKRSNWYYEYVAIAVALIIPTTIFFLYDFVRYSPEYNSFFILKSVNDADESATILCMSLTYYLPMFIGLFYCLVVFIHVSIFSFLPLVVKSNPFSTRNMLDSNIHVTVEQKQKALSTIRWLVLYPLVPIISCSLFVVTGFFINKVSLYQLSTIFTASQGVLNLLVFTMSPKFRTVQKLQSSNLHIHIHLHIFDFSTIFNSTFNSVAVSSASIPDSDIKLNASELSKRQYSNYGRGGDNRGDRDWDRNGRGRGNGKRRGYYRYGRYWFWDQNCDNQFLTTLRYRPRNYYSQKFQYLYLYTESFRNSWNSDTRFRSRWESDDSFRQVWFTRIQYTGWAQIDCDSGSQCGSINTGNSYC</sequence>
<keyword evidence="8" id="KW-1185">Reference proteome</keyword>
<dbReference type="GO" id="GO:0004930">
    <property type="term" value="F:G protein-coupled receptor activity"/>
    <property type="evidence" value="ECO:0007669"/>
    <property type="project" value="TreeGrafter"/>
</dbReference>
<evidence type="ECO:0000256" key="3">
    <source>
        <dbReference type="ARBA" id="ARBA00022989"/>
    </source>
</evidence>
<keyword evidence="2 6" id="KW-0812">Transmembrane</keyword>
<proteinExistence type="predicted"/>
<dbReference type="EMBL" id="MBFS01000329">
    <property type="protein sequence ID" value="PVV02802.1"/>
    <property type="molecule type" value="Genomic_DNA"/>
</dbReference>
<feature type="transmembrane region" description="Helical" evidence="6">
    <location>
        <begin position="97"/>
        <end position="125"/>
    </location>
</feature>
<name>A0A2T9ZE26_9FUNG</name>
<evidence type="ECO:0000256" key="4">
    <source>
        <dbReference type="ARBA" id="ARBA00023136"/>
    </source>
</evidence>
<keyword evidence="3 6" id="KW-1133">Transmembrane helix</keyword>
<feature type="transmembrane region" description="Helical" evidence="6">
    <location>
        <begin position="278"/>
        <end position="298"/>
    </location>
</feature>
<dbReference type="PANTHER" id="PTHR23112">
    <property type="entry name" value="G PROTEIN-COUPLED RECEPTOR 157-RELATED"/>
    <property type="match status" value="1"/>
</dbReference>
<dbReference type="OrthoDB" id="3251871at2759"/>
<evidence type="ECO:0000313" key="7">
    <source>
        <dbReference type="EMBL" id="PVV02802.1"/>
    </source>
</evidence>
<feature type="compositionally biased region" description="Basic and acidic residues" evidence="5">
    <location>
        <begin position="366"/>
        <end position="378"/>
    </location>
</feature>
<dbReference type="GO" id="GO:0005886">
    <property type="term" value="C:plasma membrane"/>
    <property type="evidence" value="ECO:0007669"/>
    <property type="project" value="TreeGrafter"/>
</dbReference>
<reference evidence="7 8" key="1">
    <citation type="journal article" date="2018" name="MBio">
        <title>Comparative Genomics Reveals the Core Gene Toolbox for the Fungus-Insect Symbiosis.</title>
        <authorList>
            <person name="Wang Y."/>
            <person name="Stata M."/>
            <person name="Wang W."/>
            <person name="Stajich J.E."/>
            <person name="White M.M."/>
            <person name="Moncalvo J.M."/>
        </authorList>
    </citation>
    <scope>NUCLEOTIDE SEQUENCE [LARGE SCALE GENOMIC DNA]</scope>
    <source>
        <strain evidence="7 8">SC-DP-2</strain>
    </source>
</reference>
<evidence type="ECO:0000256" key="1">
    <source>
        <dbReference type="ARBA" id="ARBA00004141"/>
    </source>
</evidence>
<dbReference type="PANTHER" id="PTHR23112:SF0">
    <property type="entry name" value="TRANSMEMBRANE PROTEIN 116"/>
    <property type="match status" value="1"/>
</dbReference>
<evidence type="ECO:0000256" key="5">
    <source>
        <dbReference type="SAM" id="MobiDB-lite"/>
    </source>
</evidence>
<accession>A0A2T9ZE26</accession>
<dbReference type="AlphaFoldDB" id="A0A2T9ZE26"/>
<evidence type="ECO:0000256" key="6">
    <source>
        <dbReference type="SAM" id="Phobius"/>
    </source>
</evidence>
<dbReference type="Proteomes" id="UP000245609">
    <property type="component" value="Unassembled WGS sequence"/>
</dbReference>
<comment type="caution">
    <text evidence="7">The sequence shown here is derived from an EMBL/GenBank/DDBJ whole genome shotgun (WGS) entry which is preliminary data.</text>
</comment>
<feature type="region of interest" description="Disordered" evidence="5">
    <location>
        <begin position="360"/>
        <end position="380"/>
    </location>
</feature>